<dbReference type="EMBL" id="MNVB01000035">
    <property type="protein sequence ID" value="OIO17263.1"/>
    <property type="molecule type" value="Genomic_DNA"/>
</dbReference>
<protein>
    <submittedName>
        <fullName evidence="2">Uncharacterized protein</fullName>
    </submittedName>
</protein>
<organism evidence="2 3">
    <name type="scientific">Candidatus Kuenenbacteria bacterium CG1_02_38_13</name>
    <dbReference type="NCBI Taxonomy" id="1805235"/>
    <lineage>
        <taxon>Bacteria</taxon>
        <taxon>Candidatus Kueneniibacteriota</taxon>
    </lineage>
</organism>
<evidence type="ECO:0000256" key="1">
    <source>
        <dbReference type="SAM" id="Phobius"/>
    </source>
</evidence>
<gene>
    <name evidence="2" type="ORF">AUJ29_01655</name>
</gene>
<comment type="caution">
    <text evidence="2">The sequence shown here is derived from an EMBL/GenBank/DDBJ whole genome shotgun (WGS) entry which is preliminary data.</text>
</comment>
<reference evidence="2 3" key="1">
    <citation type="journal article" date="2016" name="Environ. Microbiol.">
        <title>Genomic resolution of a cold subsurface aquifer community provides metabolic insights for novel microbes adapted to high CO concentrations.</title>
        <authorList>
            <person name="Probst A.J."/>
            <person name="Castelle C.J."/>
            <person name="Singh A."/>
            <person name="Brown C.T."/>
            <person name="Anantharaman K."/>
            <person name="Sharon I."/>
            <person name="Hug L.A."/>
            <person name="Burstein D."/>
            <person name="Emerson J.B."/>
            <person name="Thomas B.C."/>
            <person name="Banfield J.F."/>
        </authorList>
    </citation>
    <scope>NUCLEOTIDE SEQUENCE [LARGE SCALE GENOMIC DNA]</scope>
    <source>
        <strain evidence="2">CG1_02_38_13</strain>
    </source>
</reference>
<keyword evidence="1" id="KW-0472">Membrane</keyword>
<name>A0A1J4U4S5_9BACT</name>
<keyword evidence="1" id="KW-0812">Transmembrane</keyword>
<accession>A0A1J4U4S5</accession>
<dbReference type="Proteomes" id="UP000182465">
    <property type="component" value="Unassembled WGS sequence"/>
</dbReference>
<feature type="transmembrane region" description="Helical" evidence="1">
    <location>
        <begin position="41"/>
        <end position="59"/>
    </location>
</feature>
<proteinExistence type="predicted"/>
<keyword evidence="1" id="KW-1133">Transmembrane helix</keyword>
<evidence type="ECO:0000313" key="3">
    <source>
        <dbReference type="Proteomes" id="UP000182465"/>
    </source>
</evidence>
<dbReference type="AlphaFoldDB" id="A0A1J4U4S5"/>
<evidence type="ECO:0000313" key="2">
    <source>
        <dbReference type="EMBL" id="OIO17263.1"/>
    </source>
</evidence>
<feature type="transmembrane region" description="Helical" evidence="1">
    <location>
        <begin position="12"/>
        <end position="29"/>
    </location>
</feature>
<sequence length="63" mass="7540">MRKVIEKLTDDIFYISLLTWVIYFILELLKEGLVSNYFDLNLLLIFVIVFAIINSFLNYDFGR</sequence>